<evidence type="ECO:0000256" key="15">
    <source>
        <dbReference type="ARBA" id="ARBA00063146"/>
    </source>
</evidence>
<dbReference type="Pfam" id="PF03372">
    <property type="entry name" value="Exo_endo_phos"/>
    <property type="match status" value="1"/>
</dbReference>
<dbReference type="InterPro" id="IPR017945">
    <property type="entry name" value="DHBP_synth_RibB-like_a/b_dom"/>
</dbReference>
<evidence type="ECO:0000256" key="10">
    <source>
        <dbReference type="ARBA" id="ARBA00022946"/>
    </source>
</evidence>
<name>A0AAV1IAC2_9CHLO</name>
<feature type="compositionally biased region" description="Polar residues" evidence="16">
    <location>
        <begin position="767"/>
        <end position="782"/>
    </location>
</feature>
<sequence>MLISRLLARRLAFHLPTPAATFSRKPVRRPLKMASTDLAAKAGLQQAVVKSAPADDYLQIAIVLAGKRRLMDRPKSEALQKTLARMQKNAMPPTDKKQKRKKGRAATGGNAEEALAIILFEDDTEQLPVNPDLPNLDAWRPGRVLQIGDARFSIVYNPPTAEKIQIFGGTIVGCPVVAAVVVSFAPREDCKWQWYKESPSQESRSMHTAVTRLHLSDQWQAIEGACSPLYTPTAADKGLRLRVQCVPARSSSLQEGPAVTGAPVYAETGRVAEGPPVPAAAARHAHTSSPASPPGFRVVTYNILADQYATSEHALTHLFAYCPPQFMEASHRRPLIAQEVLGYNADVVCLQEVDEKAFHTYFNPVMQHAGFEGRYTNKAGKTAEGSAIFFRRIRFRALAVKELRMNELFADILANPSAHSIHSQFVPFLQSSPALVQALSRVTTVAQLTLLQPVGAGASLEGTLCLLNTHLFFHPRAPHIRTLHVAAMLAEARALADSAAPELPRAPALLFCGDLNSDLNDGMPGALELLQKGELPADFWDWECGAAFRFARDEGAEEGAAGRASSRGRESGRGSEDSNGQQVHGVHLKVPYQLRSADGLRYSFSNYVRGYTGLLDYVWFEPDRLQVQDPLPLPPEQELSGWIPSQRFPSDHLSLVFDFRWRQGSEVADMRDGNAASSRGQRQAAQATDALRRHTSDGITNGASQSQLAGVDLPAYSGNGLAEPHISQPAAAAGYSSPHNASNGYTQAQAPHLGSSSRCQAEDLQGQHASSSSVMAAHTSPNEHSRTHRVARAAQGTVLPAHDESVSAAVAALRQGAIVALPTDTLYGLAACANNQQGMERIYEVKHRQAHVPLAICVADVGDVARYGATDHLPDSLLRALLPGAVTVILARRPQAALCQALNPGVSSIGIRVPDSEFIRSVCRAHGGAIVLTSANISGGESPTDITDFQELWPLCAAIFDSGRLGRDRAGSTIIDLSVTGSFRIMREGSEPDGVRNVLARDFCMAERRS</sequence>
<feature type="compositionally biased region" description="Basic and acidic residues" evidence="16">
    <location>
        <begin position="567"/>
        <end position="576"/>
    </location>
</feature>
<comment type="subcellular location">
    <subcellularLocation>
        <location evidence="2">Cell membrane</location>
        <topology evidence="2">Peripheral membrane protein</topology>
    </subcellularLocation>
    <subcellularLocation>
        <location evidence="3">Cytoplasm</location>
    </subcellularLocation>
    <subcellularLocation>
        <location evidence="1">Mitochondrion</location>
    </subcellularLocation>
</comment>
<evidence type="ECO:0000313" key="19">
    <source>
        <dbReference type="Proteomes" id="UP001314263"/>
    </source>
</evidence>
<dbReference type="EC" id="2.7.7.87" evidence="5"/>
<comment type="caution">
    <text evidence="18">The sequence shown here is derived from an EMBL/GenBank/DDBJ whole genome shotgun (WGS) entry which is preliminary data.</text>
</comment>
<dbReference type="Gene3D" id="3.90.870.10">
    <property type="entry name" value="DHBP synthase"/>
    <property type="match status" value="1"/>
</dbReference>
<comment type="function">
    <text evidence="14">Cytoplasmic and mitochondrial threonylcarbamoyl-AMP synthase required for the formation of a threonylcarbamoyl group on adenosine at position 37 (t(6)A37) in tRNAs that read codons beginning with adenine. Catalyzes the conversion of L-threonine, HCO(3)(-)/CO(2) and ATP to give threonylcarbamoyl-AMP (TC-AMP) as the acyladenylate intermediate, with the release of diphosphate. Participates in t(6)A37 formation in cytoplasmic and mitochondrial tRNAs. May regulate the activity of some transporters.</text>
</comment>
<dbReference type="InterPro" id="IPR050410">
    <property type="entry name" value="CCR4/nocturin_mRNA_transcr"/>
</dbReference>
<feature type="region of interest" description="Disordered" evidence="16">
    <location>
        <begin position="558"/>
        <end position="585"/>
    </location>
</feature>
<feature type="compositionally biased region" description="Polar residues" evidence="16">
    <location>
        <begin position="737"/>
        <end position="759"/>
    </location>
</feature>
<evidence type="ECO:0000256" key="7">
    <source>
        <dbReference type="ARBA" id="ARBA00022475"/>
    </source>
</evidence>
<comment type="catalytic activity">
    <reaction evidence="13">
        <text>L-threonine + hydrogencarbonate + ATP = L-threonylcarbamoyladenylate + diphosphate + H2O</text>
        <dbReference type="Rhea" id="RHEA:36407"/>
        <dbReference type="ChEBI" id="CHEBI:15377"/>
        <dbReference type="ChEBI" id="CHEBI:17544"/>
        <dbReference type="ChEBI" id="CHEBI:30616"/>
        <dbReference type="ChEBI" id="CHEBI:33019"/>
        <dbReference type="ChEBI" id="CHEBI:57926"/>
        <dbReference type="ChEBI" id="CHEBI:73682"/>
        <dbReference type="EC" id="2.7.7.87"/>
    </reaction>
</comment>
<dbReference type="InterPro" id="IPR036691">
    <property type="entry name" value="Endo/exonu/phosph_ase_sf"/>
</dbReference>
<dbReference type="GO" id="GO:0003725">
    <property type="term" value="F:double-stranded RNA binding"/>
    <property type="evidence" value="ECO:0007669"/>
    <property type="project" value="InterPro"/>
</dbReference>
<dbReference type="Gene3D" id="2.60.40.2700">
    <property type="match status" value="1"/>
</dbReference>
<dbReference type="GO" id="GO:0000288">
    <property type="term" value="P:nuclear-transcribed mRNA catabolic process, deadenylation-dependent decay"/>
    <property type="evidence" value="ECO:0007669"/>
    <property type="project" value="TreeGrafter"/>
</dbReference>
<evidence type="ECO:0000256" key="1">
    <source>
        <dbReference type="ARBA" id="ARBA00004173"/>
    </source>
</evidence>
<dbReference type="InterPro" id="IPR048821">
    <property type="entry name" value="PDE12-like_N"/>
</dbReference>
<proteinExistence type="inferred from homology"/>
<dbReference type="FunFam" id="3.90.870.10:FF:000007">
    <property type="entry name" value="YrdC N6-threonylcarbamoyltransferase domain containing"/>
    <property type="match status" value="1"/>
</dbReference>
<evidence type="ECO:0000256" key="6">
    <source>
        <dbReference type="ARBA" id="ARBA00015492"/>
    </source>
</evidence>
<feature type="domain" description="YrdC-like" evidence="17">
    <location>
        <begin position="803"/>
        <end position="991"/>
    </location>
</feature>
<evidence type="ECO:0000256" key="16">
    <source>
        <dbReference type="SAM" id="MobiDB-lite"/>
    </source>
</evidence>
<keyword evidence="10" id="KW-0809">Transit peptide</keyword>
<organism evidence="18 19">
    <name type="scientific">Coccomyxa viridis</name>
    <dbReference type="NCBI Taxonomy" id="1274662"/>
    <lineage>
        <taxon>Eukaryota</taxon>
        <taxon>Viridiplantae</taxon>
        <taxon>Chlorophyta</taxon>
        <taxon>core chlorophytes</taxon>
        <taxon>Trebouxiophyceae</taxon>
        <taxon>Trebouxiophyceae incertae sedis</taxon>
        <taxon>Coccomyxaceae</taxon>
        <taxon>Coccomyxa</taxon>
    </lineage>
</organism>
<dbReference type="InterPro" id="IPR005135">
    <property type="entry name" value="Endo/exonuclease/phosphatase"/>
</dbReference>
<reference evidence="18 19" key="1">
    <citation type="submission" date="2023-10" db="EMBL/GenBank/DDBJ databases">
        <authorList>
            <person name="Maclean D."/>
            <person name="Macfadyen A."/>
        </authorList>
    </citation>
    <scope>NUCLEOTIDE SEQUENCE [LARGE SCALE GENOMIC DNA]</scope>
</reference>
<evidence type="ECO:0000256" key="3">
    <source>
        <dbReference type="ARBA" id="ARBA00004496"/>
    </source>
</evidence>
<feature type="region of interest" description="Disordered" evidence="16">
    <location>
        <begin position="670"/>
        <end position="706"/>
    </location>
</feature>
<dbReference type="NCBIfam" id="TIGR00057">
    <property type="entry name" value="L-threonylcarbamoyladenylate synthase"/>
    <property type="match status" value="1"/>
</dbReference>
<keyword evidence="19" id="KW-1185">Reference proteome</keyword>
<keyword evidence="12" id="KW-0472">Membrane</keyword>
<dbReference type="SUPFAM" id="SSF56219">
    <property type="entry name" value="DNase I-like"/>
    <property type="match status" value="1"/>
</dbReference>
<evidence type="ECO:0000256" key="9">
    <source>
        <dbReference type="ARBA" id="ARBA00022679"/>
    </source>
</evidence>
<dbReference type="Pfam" id="PF01300">
    <property type="entry name" value="Sua5_yciO_yrdC"/>
    <property type="match status" value="1"/>
</dbReference>
<protein>
    <recommendedName>
        <fullName evidence="6">Threonylcarbamoyl-AMP synthase</fullName>
        <ecNumber evidence="5">2.7.7.87</ecNumber>
    </recommendedName>
</protein>
<dbReference type="Gene3D" id="3.60.10.10">
    <property type="entry name" value="Endonuclease/exonuclease/phosphatase"/>
    <property type="match status" value="1"/>
</dbReference>
<keyword evidence="8" id="KW-0963">Cytoplasm</keyword>
<evidence type="ECO:0000313" key="18">
    <source>
        <dbReference type="EMBL" id="CAK0783821.1"/>
    </source>
</evidence>
<dbReference type="Proteomes" id="UP001314263">
    <property type="component" value="Unassembled WGS sequence"/>
</dbReference>
<evidence type="ECO:0000259" key="17">
    <source>
        <dbReference type="PROSITE" id="PS51163"/>
    </source>
</evidence>
<feature type="region of interest" description="Disordered" evidence="16">
    <location>
        <begin position="84"/>
        <end position="108"/>
    </location>
</feature>
<dbReference type="PANTHER" id="PTHR12121">
    <property type="entry name" value="CARBON CATABOLITE REPRESSOR PROTEIN 4"/>
    <property type="match status" value="1"/>
</dbReference>
<dbReference type="GO" id="GO:0000175">
    <property type="term" value="F:3'-5'-RNA exonuclease activity"/>
    <property type="evidence" value="ECO:0007669"/>
    <property type="project" value="TreeGrafter"/>
</dbReference>
<dbReference type="GO" id="GO:0061710">
    <property type="term" value="F:L-threonylcarbamoyladenylate synthase"/>
    <property type="evidence" value="ECO:0007669"/>
    <property type="project" value="UniProtKB-EC"/>
</dbReference>
<dbReference type="SUPFAM" id="SSF55821">
    <property type="entry name" value="YrdC/RibB"/>
    <property type="match status" value="1"/>
</dbReference>
<dbReference type="GO" id="GO:0005886">
    <property type="term" value="C:plasma membrane"/>
    <property type="evidence" value="ECO:0007669"/>
    <property type="project" value="UniProtKB-SubCell"/>
</dbReference>
<dbReference type="Pfam" id="PF21171">
    <property type="entry name" value="PDE12-like_N"/>
    <property type="match status" value="1"/>
</dbReference>
<evidence type="ECO:0000256" key="4">
    <source>
        <dbReference type="ARBA" id="ARBA00007663"/>
    </source>
</evidence>
<feature type="region of interest" description="Disordered" evidence="16">
    <location>
        <begin position="730"/>
        <end position="789"/>
    </location>
</feature>
<dbReference type="EMBL" id="CAUYUE010000009">
    <property type="protein sequence ID" value="CAK0783821.1"/>
    <property type="molecule type" value="Genomic_DNA"/>
</dbReference>
<dbReference type="AlphaFoldDB" id="A0AAV1IAC2"/>
<evidence type="ECO:0000256" key="12">
    <source>
        <dbReference type="ARBA" id="ARBA00023136"/>
    </source>
</evidence>
<comment type="similarity">
    <text evidence="4">Belongs to the SUA5 family.</text>
</comment>
<accession>A0AAV1IAC2</accession>
<dbReference type="GO" id="GO:0005739">
    <property type="term" value="C:mitochondrion"/>
    <property type="evidence" value="ECO:0007669"/>
    <property type="project" value="UniProtKB-SubCell"/>
</dbReference>
<keyword evidence="7" id="KW-1003">Cell membrane</keyword>
<gene>
    <name evidence="18" type="ORF">CVIRNUC_007021</name>
</gene>
<evidence type="ECO:0000256" key="8">
    <source>
        <dbReference type="ARBA" id="ARBA00022490"/>
    </source>
</evidence>
<dbReference type="InterPro" id="IPR006070">
    <property type="entry name" value="Sua5-like_dom"/>
</dbReference>
<feature type="compositionally biased region" description="Low complexity" evidence="16">
    <location>
        <begin position="675"/>
        <end position="687"/>
    </location>
</feature>
<evidence type="ECO:0000256" key="13">
    <source>
        <dbReference type="ARBA" id="ARBA00048366"/>
    </source>
</evidence>
<evidence type="ECO:0000256" key="5">
    <source>
        <dbReference type="ARBA" id="ARBA00012584"/>
    </source>
</evidence>
<comment type="subunit">
    <text evidence="15">Interacts with RSC1A1.</text>
</comment>
<evidence type="ECO:0000256" key="11">
    <source>
        <dbReference type="ARBA" id="ARBA00023128"/>
    </source>
</evidence>
<keyword evidence="11" id="KW-0496">Mitochondrion</keyword>
<evidence type="ECO:0000256" key="2">
    <source>
        <dbReference type="ARBA" id="ARBA00004202"/>
    </source>
</evidence>
<feature type="compositionally biased region" description="Polar residues" evidence="16">
    <location>
        <begin position="697"/>
        <end position="706"/>
    </location>
</feature>
<dbReference type="PANTHER" id="PTHR12121:SF37">
    <property type="entry name" value="2',5'-PHOSPHODIESTERASE 12"/>
    <property type="match status" value="1"/>
</dbReference>
<keyword evidence="9" id="KW-0808">Transferase</keyword>
<dbReference type="PROSITE" id="PS51163">
    <property type="entry name" value="YRDC"/>
    <property type="match status" value="1"/>
</dbReference>
<evidence type="ECO:0000256" key="14">
    <source>
        <dbReference type="ARBA" id="ARBA00058524"/>
    </source>
</evidence>